<reference evidence="1" key="1">
    <citation type="submission" date="2022-04" db="EMBL/GenBank/DDBJ databases">
        <title>Roseibium sp. CAU 1639 isolated from mud.</title>
        <authorList>
            <person name="Kim W."/>
        </authorList>
    </citation>
    <scope>NUCLEOTIDE SEQUENCE</scope>
    <source>
        <strain evidence="1">CAU 1639</strain>
    </source>
</reference>
<dbReference type="RefSeq" id="WP_248159368.1">
    <property type="nucleotide sequence ID" value="NZ_JALNMJ010000028.1"/>
</dbReference>
<sequence>MGVVRDKDRANREKIEENMLKKSALCFPKTSNAATAVSGVSVAAWQAKARNTAARLANRSQNIEFKDIFGMAGRLS</sequence>
<name>A0ABT0H1Q4_9HYPH</name>
<gene>
    <name evidence="1" type="ORF">M0H32_25925</name>
</gene>
<dbReference type="EMBL" id="JALNMJ010000028">
    <property type="protein sequence ID" value="MCK7615623.1"/>
    <property type="molecule type" value="Genomic_DNA"/>
</dbReference>
<accession>A0ABT0H1Q4</accession>
<organism evidence="1 2">
    <name type="scientific">Roseibium sediminicola</name>
    <dbReference type="NCBI Taxonomy" id="2933272"/>
    <lineage>
        <taxon>Bacteria</taxon>
        <taxon>Pseudomonadati</taxon>
        <taxon>Pseudomonadota</taxon>
        <taxon>Alphaproteobacteria</taxon>
        <taxon>Hyphomicrobiales</taxon>
        <taxon>Stappiaceae</taxon>
        <taxon>Roseibium</taxon>
    </lineage>
</organism>
<dbReference type="Proteomes" id="UP001431221">
    <property type="component" value="Unassembled WGS sequence"/>
</dbReference>
<evidence type="ECO:0000313" key="2">
    <source>
        <dbReference type="Proteomes" id="UP001431221"/>
    </source>
</evidence>
<comment type="caution">
    <text evidence="1">The sequence shown here is derived from an EMBL/GenBank/DDBJ whole genome shotgun (WGS) entry which is preliminary data.</text>
</comment>
<protein>
    <submittedName>
        <fullName evidence="1">Uncharacterized protein</fullName>
    </submittedName>
</protein>
<keyword evidence="2" id="KW-1185">Reference proteome</keyword>
<proteinExistence type="predicted"/>
<evidence type="ECO:0000313" key="1">
    <source>
        <dbReference type="EMBL" id="MCK7615623.1"/>
    </source>
</evidence>